<evidence type="ECO:0000313" key="3">
    <source>
        <dbReference type="Proteomes" id="UP000830671"/>
    </source>
</evidence>
<organism evidence="2 3">
    <name type="scientific">Colletotrichum lupini</name>
    <dbReference type="NCBI Taxonomy" id="145971"/>
    <lineage>
        <taxon>Eukaryota</taxon>
        <taxon>Fungi</taxon>
        <taxon>Dikarya</taxon>
        <taxon>Ascomycota</taxon>
        <taxon>Pezizomycotina</taxon>
        <taxon>Sordariomycetes</taxon>
        <taxon>Hypocreomycetidae</taxon>
        <taxon>Glomerellales</taxon>
        <taxon>Glomerellaceae</taxon>
        <taxon>Colletotrichum</taxon>
        <taxon>Colletotrichum acutatum species complex</taxon>
    </lineage>
</organism>
<dbReference type="Proteomes" id="UP000830671">
    <property type="component" value="Chromosome 3"/>
</dbReference>
<accession>A0A9Q8SQ80</accession>
<protein>
    <submittedName>
        <fullName evidence="2">Uncharacterized protein</fullName>
    </submittedName>
</protein>
<dbReference type="RefSeq" id="XP_049143185.1">
    <property type="nucleotide sequence ID" value="XM_049286042.1"/>
</dbReference>
<dbReference type="KEGG" id="clup:CLUP02_07045"/>
<evidence type="ECO:0000256" key="1">
    <source>
        <dbReference type="SAM" id="MobiDB-lite"/>
    </source>
</evidence>
<dbReference type="AlphaFoldDB" id="A0A9Q8SQ80"/>
<reference evidence="2" key="1">
    <citation type="journal article" date="2021" name="Mol. Plant Microbe Interact.">
        <title>Complete Genome Sequence of the Plant-Pathogenic Fungus Colletotrichum lupini.</title>
        <authorList>
            <person name="Baroncelli R."/>
            <person name="Pensec F."/>
            <person name="Da Lio D."/>
            <person name="Boufleur T."/>
            <person name="Vicente I."/>
            <person name="Sarrocco S."/>
            <person name="Picot A."/>
            <person name="Baraldi E."/>
            <person name="Sukno S."/>
            <person name="Thon M."/>
            <person name="Le Floch G."/>
        </authorList>
    </citation>
    <scope>NUCLEOTIDE SEQUENCE</scope>
    <source>
        <strain evidence="2">IMI 504893</strain>
    </source>
</reference>
<sequence>MWTEKLPTTVRPGPGPRSCRFPPVRAPQKLFRPEPFTGAVSRACHRNPSGHPGTPPLSSLW</sequence>
<dbReference type="EMBL" id="CP019475">
    <property type="protein sequence ID" value="UQC81559.1"/>
    <property type="molecule type" value="Genomic_DNA"/>
</dbReference>
<name>A0A9Q8SQ80_9PEZI</name>
<keyword evidence="3" id="KW-1185">Reference proteome</keyword>
<evidence type="ECO:0000313" key="2">
    <source>
        <dbReference type="EMBL" id="UQC81559.1"/>
    </source>
</evidence>
<feature type="region of interest" description="Disordered" evidence="1">
    <location>
        <begin position="1"/>
        <end position="61"/>
    </location>
</feature>
<proteinExistence type="predicted"/>
<dbReference type="GeneID" id="73341052"/>
<gene>
    <name evidence="2" type="ORF">CLUP02_07045</name>
</gene>